<proteinExistence type="inferred from homology"/>
<evidence type="ECO:0000256" key="11">
    <source>
        <dbReference type="RuleBase" id="RU361228"/>
    </source>
</evidence>
<keyword evidence="12" id="KW-1133">Transmembrane helix</keyword>
<evidence type="ECO:0000256" key="5">
    <source>
        <dbReference type="ARBA" id="ARBA00022676"/>
    </source>
</evidence>
<keyword evidence="7" id="KW-0548">Nucleotidyltransferase</keyword>
<evidence type="ECO:0000313" key="14">
    <source>
        <dbReference type="Proteomes" id="UP000005226"/>
    </source>
</evidence>
<evidence type="ECO:0000256" key="9">
    <source>
        <dbReference type="ARBA" id="ARBA00023026"/>
    </source>
</evidence>
<dbReference type="InterPro" id="IPR050999">
    <property type="entry name" value="ADP-ribosyltransferase_ARG"/>
</dbReference>
<evidence type="ECO:0000256" key="7">
    <source>
        <dbReference type="ARBA" id="ARBA00022695"/>
    </source>
</evidence>
<reference evidence="13" key="2">
    <citation type="submission" date="2025-08" db="UniProtKB">
        <authorList>
            <consortium name="Ensembl"/>
        </authorList>
    </citation>
    <scope>IDENTIFICATION</scope>
</reference>
<keyword evidence="6 11" id="KW-0808">Transferase</keyword>
<comment type="catalytic activity">
    <reaction evidence="10 11">
        <text>L-arginyl-[protein] + NAD(+) = N(omega)-(ADP-D-ribosyl)-L-arginyl-[protein] + nicotinamide + H(+)</text>
        <dbReference type="Rhea" id="RHEA:19149"/>
        <dbReference type="Rhea" id="RHEA-COMP:10532"/>
        <dbReference type="Rhea" id="RHEA-COMP:15087"/>
        <dbReference type="ChEBI" id="CHEBI:15378"/>
        <dbReference type="ChEBI" id="CHEBI:17154"/>
        <dbReference type="ChEBI" id="CHEBI:29965"/>
        <dbReference type="ChEBI" id="CHEBI:57540"/>
        <dbReference type="ChEBI" id="CHEBI:142554"/>
        <dbReference type="EC" id="2.4.2.31"/>
    </reaction>
</comment>
<keyword evidence="4" id="KW-0800">Toxin</keyword>
<keyword evidence="5 11" id="KW-0328">Glycosyltransferase</keyword>
<dbReference type="InParanoid" id="A0A674NG83"/>
<dbReference type="GO" id="GO:0090729">
    <property type="term" value="F:toxin activity"/>
    <property type="evidence" value="ECO:0007669"/>
    <property type="project" value="UniProtKB-KW"/>
</dbReference>
<keyword evidence="8 11" id="KW-0521">NADP</keyword>
<evidence type="ECO:0000256" key="4">
    <source>
        <dbReference type="ARBA" id="ARBA00022656"/>
    </source>
</evidence>
<dbReference type="EC" id="2.4.2.31" evidence="11"/>
<dbReference type="PRINTS" id="PR00970">
    <property type="entry name" value="RIBTRNSFRASE"/>
</dbReference>
<accession>A0A674NG83</accession>
<evidence type="ECO:0000256" key="2">
    <source>
        <dbReference type="ARBA" id="ARBA00009558"/>
    </source>
</evidence>
<evidence type="ECO:0000256" key="8">
    <source>
        <dbReference type="ARBA" id="ARBA00022857"/>
    </source>
</evidence>
<evidence type="ECO:0000256" key="10">
    <source>
        <dbReference type="ARBA" id="ARBA00047597"/>
    </source>
</evidence>
<dbReference type="OMA" id="KHSQVTC"/>
<dbReference type="PANTHER" id="PTHR10339:SF25">
    <property type="entry name" value="SECRETED EXOENZYME S"/>
    <property type="match status" value="1"/>
</dbReference>
<dbReference type="Pfam" id="PF01129">
    <property type="entry name" value="ART"/>
    <property type="match status" value="1"/>
</dbReference>
<comment type="subcellular location">
    <subcellularLocation>
        <location evidence="1">Secreted</location>
    </subcellularLocation>
</comment>
<dbReference type="GO" id="GO:0106274">
    <property type="term" value="F:NAD+-protein-arginine ADP-ribosyltransferase activity"/>
    <property type="evidence" value="ECO:0007669"/>
    <property type="project" value="UniProtKB-EC"/>
</dbReference>
<reference evidence="13" key="3">
    <citation type="submission" date="2025-09" db="UniProtKB">
        <authorList>
            <consortium name="Ensembl"/>
        </authorList>
    </citation>
    <scope>IDENTIFICATION</scope>
</reference>
<dbReference type="AlphaFoldDB" id="A0A674NG83"/>
<keyword evidence="14" id="KW-1185">Reference proteome</keyword>
<name>A0A674NG83_TAKRU</name>
<dbReference type="GeneTree" id="ENSGT00930000152222"/>
<sequence>SILDDQDPDLDLNPDACTSKVIVTADRSRIWNASMNFSQAWSNAEQKATTPEHRYMQKQHSVAIYMYTQAVRRPGGTVLTAAEGPEKQLTSESQPLFAYLSEAIQILKHSQRLCHTTSYPSDPSLNLNTSGKLLRFGTFVLGSDGCRRRGNTCFQVHTCFGVDISHYSALEEDGQVLIPPYEVFKVTHVSSDPRRGEFTHKLESNLNCVYDRASESLHPIIVNESWVMFGITFMVIVFLFLPSVIFKVLKK</sequence>
<dbReference type="SUPFAM" id="SSF56399">
    <property type="entry name" value="ADP-ribosylation"/>
    <property type="match status" value="1"/>
</dbReference>
<dbReference type="GO" id="GO:0016779">
    <property type="term" value="F:nucleotidyltransferase activity"/>
    <property type="evidence" value="ECO:0007669"/>
    <property type="project" value="UniProtKB-KW"/>
</dbReference>
<evidence type="ECO:0000256" key="3">
    <source>
        <dbReference type="ARBA" id="ARBA00022525"/>
    </source>
</evidence>
<dbReference type="GO" id="GO:0005576">
    <property type="term" value="C:extracellular region"/>
    <property type="evidence" value="ECO:0007669"/>
    <property type="project" value="UniProtKB-SubCell"/>
</dbReference>
<evidence type="ECO:0000256" key="12">
    <source>
        <dbReference type="SAM" id="Phobius"/>
    </source>
</evidence>
<reference evidence="13 14" key="1">
    <citation type="journal article" date="2011" name="Genome Biol. Evol.">
        <title>Integration of the genetic map and genome assembly of fugu facilitates insights into distinct features of genome evolution in teleosts and mammals.</title>
        <authorList>
            <person name="Kai W."/>
            <person name="Kikuchi K."/>
            <person name="Tohari S."/>
            <person name="Chew A.K."/>
            <person name="Tay A."/>
            <person name="Fujiwara A."/>
            <person name="Hosoya S."/>
            <person name="Suetake H."/>
            <person name="Naruse K."/>
            <person name="Brenner S."/>
            <person name="Suzuki Y."/>
            <person name="Venkatesh B."/>
        </authorList>
    </citation>
    <scope>NUCLEOTIDE SEQUENCE [LARGE SCALE GENOMIC DNA]</scope>
</reference>
<dbReference type="Proteomes" id="UP000005226">
    <property type="component" value="Chromosome 17"/>
</dbReference>
<dbReference type="InterPro" id="IPR000768">
    <property type="entry name" value="ART"/>
</dbReference>
<dbReference type="Ensembl" id="ENSTRUT00000083621.1">
    <property type="protein sequence ID" value="ENSTRUP00000072237.1"/>
    <property type="gene ID" value="ENSTRUG00000027722.1"/>
</dbReference>
<keyword evidence="12" id="KW-0812">Transmembrane</keyword>
<evidence type="ECO:0000256" key="6">
    <source>
        <dbReference type="ARBA" id="ARBA00022679"/>
    </source>
</evidence>
<feature type="transmembrane region" description="Helical" evidence="12">
    <location>
        <begin position="226"/>
        <end position="249"/>
    </location>
</feature>
<dbReference type="GO" id="GO:0003950">
    <property type="term" value="F:NAD+ poly-ADP-ribosyltransferase activity"/>
    <property type="evidence" value="ECO:0007669"/>
    <property type="project" value="TreeGrafter"/>
</dbReference>
<evidence type="ECO:0000256" key="1">
    <source>
        <dbReference type="ARBA" id="ARBA00004613"/>
    </source>
</evidence>
<keyword evidence="3" id="KW-0964">Secreted</keyword>
<keyword evidence="11" id="KW-0520">NAD</keyword>
<keyword evidence="9" id="KW-0843">Virulence</keyword>
<dbReference type="Gene3D" id="3.90.176.10">
    <property type="entry name" value="Toxin ADP-ribosyltransferase, Chain A, domain 1"/>
    <property type="match status" value="1"/>
</dbReference>
<dbReference type="PANTHER" id="PTHR10339">
    <property type="entry name" value="ADP-RIBOSYLTRANSFERASE"/>
    <property type="match status" value="1"/>
</dbReference>
<protein>
    <recommendedName>
        <fullName evidence="11">NAD(P)(+)--arginine ADP-ribosyltransferase</fullName>
        <ecNumber evidence="11">2.4.2.31</ecNumber>
    </recommendedName>
    <alternativeName>
        <fullName evidence="11">Mono(ADP-ribosyl)transferase</fullName>
    </alternativeName>
</protein>
<comment type="similarity">
    <text evidence="2 11">Belongs to the Arg-specific ADP-ribosyltransferase family.</text>
</comment>
<keyword evidence="12" id="KW-0472">Membrane</keyword>
<organism evidence="13 14">
    <name type="scientific">Takifugu rubripes</name>
    <name type="common">Japanese pufferfish</name>
    <name type="synonym">Fugu rubripes</name>
    <dbReference type="NCBI Taxonomy" id="31033"/>
    <lineage>
        <taxon>Eukaryota</taxon>
        <taxon>Metazoa</taxon>
        <taxon>Chordata</taxon>
        <taxon>Craniata</taxon>
        <taxon>Vertebrata</taxon>
        <taxon>Euteleostomi</taxon>
        <taxon>Actinopterygii</taxon>
        <taxon>Neopterygii</taxon>
        <taxon>Teleostei</taxon>
        <taxon>Neoteleostei</taxon>
        <taxon>Acanthomorphata</taxon>
        <taxon>Eupercaria</taxon>
        <taxon>Tetraodontiformes</taxon>
        <taxon>Tetradontoidea</taxon>
        <taxon>Tetraodontidae</taxon>
        <taxon>Takifugu</taxon>
    </lineage>
</organism>
<evidence type="ECO:0000313" key="13">
    <source>
        <dbReference type="Ensembl" id="ENSTRUP00000072237.1"/>
    </source>
</evidence>